<organism evidence="2 3">
    <name type="scientific">Glycocaulis abyssi</name>
    <dbReference type="NCBI Taxonomy" id="1433403"/>
    <lineage>
        <taxon>Bacteria</taxon>
        <taxon>Pseudomonadati</taxon>
        <taxon>Pseudomonadota</taxon>
        <taxon>Alphaproteobacteria</taxon>
        <taxon>Maricaulales</taxon>
        <taxon>Maricaulaceae</taxon>
        <taxon>Glycocaulis</taxon>
    </lineage>
</organism>
<dbReference type="InterPro" id="IPR010195">
    <property type="entry name" value="Uncharacterised_peroxidase-rel"/>
</dbReference>
<dbReference type="InterPro" id="IPR004675">
    <property type="entry name" value="AhpD_core"/>
</dbReference>
<dbReference type="NCBIfam" id="TIGR01926">
    <property type="entry name" value="peroxid_rel"/>
    <property type="match status" value="1"/>
</dbReference>
<evidence type="ECO:0000259" key="1">
    <source>
        <dbReference type="Pfam" id="PF02627"/>
    </source>
</evidence>
<dbReference type="PANTHER" id="PTHR35446:SF2">
    <property type="entry name" value="CARBOXYMUCONOLACTONE DECARBOXYLASE-LIKE DOMAIN-CONTAINING PROTEIN"/>
    <property type="match status" value="1"/>
</dbReference>
<evidence type="ECO:0000313" key="3">
    <source>
        <dbReference type="Proteomes" id="UP001596024"/>
    </source>
</evidence>
<protein>
    <submittedName>
        <fullName evidence="2">Carboxymuconolactone decarboxylase family protein</fullName>
    </submittedName>
</protein>
<dbReference type="InterPro" id="IPR029032">
    <property type="entry name" value="AhpD-like"/>
</dbReference>
<reference evidence="3" key="1">
    <citation type="journal article" date="2019" name="Int. J. Syst. Evol. Microbiol.">
        <title>The Global Catalogue of Microorganisms (GCM) 10K type strain sequencing project: providing services to taxonomists for standard genome sequencing and annotation.</title>
        <authorList>
            <consortium name="The Broad Institute Genomics Platform"/>
            <consortium name="The Broad Institute Genome Sequencing Center for Infectious Disease"/>
            <person name="Wu L."/>
            <person name="Ma J."/>
        </authorList>
    </citation>
    <scope>NUCLEOTIDE SEQUENCE [LARGE SCALE GENOMIC DNA]</scope>
    <source>
        <strain evidence="3">CCUG 62981</strain>
    </source>
</reference>
<sequence length="189" mass="20801">MSLFPSLPADAHLSDVFKRFPKGLRPLLELHDALLRDDGALTIAQRELIAAYVSGLNGCDFCYGAHTLMAQAFGVEPTLLEALVTDLDAAPVDDRLKPLLRYLSYLTRTPSRIPRPAIDEVHAAGWSDEALYEAVSVCALYNYMNRIVEAAGLTPGLEYQNPDDSALKQRRGSTYVQWGERTGILPPSP</sequence>
<proteinExistence type="predicted"/>
<dbReference type="Pfam" id="PF02627">
    <property type="entry name" value="CMD"/>
    <property type="match status" value="1"/>
</dbReference>
<dbReference type="EMBL" id="JBHSGQ010000001">
    <property type="protein sequence ID" value="MFC4723807.1"/>
    <property type="molecule type" value="Genomic_DNA"/>
</dbReference>
<dbReference type="RefSeq" id="WP_371394491.1">
    <property type="nucleotide sequence ID" value="NZ_CP163421.1"/>
</dbReference>
<evidence type="ECO:0000313" key="2">
    <source>
        <dbReference type="EMBL" id="MFC4723807.1"/>
    </source>
</evidence>
<feature type="domain" description="Carboxymuconolactone decarboxylase-like" evidence="1">
    <location>
        <begin position="24"/>
        <end position="86"/>
    </location>
</feature>
<comment type="caution">
    <text evidence="2">The sequence shown here is derived from an EMBL/GenBank/DDBJ whole genome shotgun (WGS) entry which is preliminary data.</text>
</comment>
<name>A0ABV9N6C1_9PROT</name>
<keyword evidence="3" id="KW-1185">Reference proteome</keyword>
<dbReference type="NCBIfam" id="TIGR00778">
    <property type="entry name" value="ahpD_dom"/>
    <property type="match status" value="1"/>
</dbReference>
<dbReference type="Gene3D" id="1.20.1290.10">
    <property type="entry name" value="AhpD-like"/>
    <property type="match status" value="1"/>
</dbReference>
<dbReference type="Proteomes" id="UP001596024">
    <property type="component" value="Unassembled WGS sequence"/>
</dbReference>
<dbReference type="InterPro" id="IPR003779">
    <property type="entry name" value="CMD-like"/>
</dbReference>
<accession>A0ABV9N6C1</accession>
<gene>
    <name evidence="2" type="ORF">ACFPB0_00745</name>
</gene>
<dbReference type="PANTHER" id="PTHR35446">
    <property type="entry name" value="SI:CH211-175M2.5"/>
    <property type="match status" value="1"/>
</dbReference>
<dbReference type="SUPFAM" id="SSF69118">
    <property type="entry name" value="AhpD-like"/>
    <property type="match status" value="1"/>
</dbReference>